<sequence>MFKFILIAFLVHLVSAGGRSWGNRGWEGGRGDGVAYIGGGRGGGGGGGNGGDGGNGGRGGNGGEGHGNVFDYYSPPRYAFDYAVEDGHTGDHKQQREERKGDRVVGVYSLIEPDGTRRIVHYEADDHNGFNARVERRGHAVHPQVYGHRGGEGAEGGEGRW</sequence>
<evidence type="ECO:0000313" key="2">
    <source>
        <dbReference type="Proteomes" id="UP001056778"/>
    </source>
</evidence>
<organism evidence="1 2">
    <name type="scientific">Holotrichia oblita</name>
    <name type="common">Chafer beetle</name>
    <dbReference type="NCBI Taxonomy" id="644536"/>
    <lineage>
        <taxon>Eukaryota</taxon>
        <taxon>Metazoa</taxon>
        <taxon>Ecdysozoa</taxon>
        <taxon>Arthropoda</taxon>
        <taxon>Hexapoda</taxon>
        <taxon>Insecta</taxon>
        <taxon>Pterygota</taxon>
        <taxon>Neoptera</taxon>
        <taxon>Endopterygota</taxon>
        <taxon>Coleoptera</taxon>
        <taxon>Polyphaga</taxon>
        <taxon>Scarabaeiformia</taxon>
        <taxon>Scarabaeidae</taxon>
        <taxon>Melolonthinae</taxon>
        <taxon>Holotrichia</taxon>
    </lineage>
</organism>
<proteinExistence type="predicted"/>
<accession>A0ACB9TFH3</accession>
<reference evidence="1" key="1">
    <citation type="submission" date="2022-04" db="EMBL/GenBank/DDBJ databases">
        <title>Chromosome-scale genome assembly of Holotrichia oblita Faldermann.</title>
        <authorList>
            <person name="Rongchong L."/>
        </authorList>
    </citation>
    <scope>NUCLEOTIDE SEQUENCE</scope>
    <source>
        <strain evidence="1">81SQS9</strain>
    </source>
</reference>
<gene>
    <name evidence="1" type="ORF">MML48_3g00004896</name>
</gene>
<name>A0ACB9TFH3_HOLOL</name>
<protein>
    <submittedName>
        <fullName evidence="1">Structural contituent of cuticle</fullName>
    </submittedName>
</protein>
<dbReference type="Proteomes" id="UP001056778">
    <property type="component" value="Chromosome 3"/>
</dbReference>
<dbReference type="EMBL" id="CM043017">
    <property type="protein sequence ID" value="KAI4465577.1"/>
    <property type="molecule type" value="Genomic_DNA"/>
</dbReference>
<comment type="caution">
    <text evidence="1">The sequence shown here is derived from an EMBL/GenBank/DDBJ whole genome shotgun (WGS) entry which is preliminary data.</text>
</comment>
<keyword evidence="2" id="KW-1185">Reference proteome</keyword>
<evidence type="ECO:0000313" key="1">
    <source>
        <dbReference type="EMBL" id="KAI4465577.1"/>
    </source>
</evidence>